<keyword evidence="1" id="KW-1133">Transmembrane helix</keyword>
<keyword evidence="1" id="KW-0472">Membrane</keyword>
<feature type="transmembrane region" description="Helical" evidence="1">
    <location>
        <begin position="82"/>
        <end position="105"/>
    </location>
</feature>
<name>A0A0M0BPU4_9ARCH</name>
<feature type="transmembrane region" description="Helical" evidence="1">
    <location>
        <begin position="58"/>
        <end position="76"/>
    </location>
</feature>
<dbReference type="Proteomes" id="UP000037210">
    <property type="component" value="Unassembled WGS sequence"/>
</dbReference>
<dbReference type="EMBL" id="LFWZ01000035">
    <property type="protein sequence ID" value="KON30306.1"/>
    <property type="molecule type" value="Genomic_DNA"/>
</dbReference>
<protein>
    <submittedName>
        <fullName evidence="2">Uncharacterized protein</fullName>
    </submittedName>
</protein>
<sequence>MRKIVAYFLGVFLVFALGYQLMDPSFLLIADWLGPLFGSPLLVALMSIFLLLGDPLRFTVLLAIWGGVALLGGVIIRRRVSAVATMAAVYLFFLSVLAASVFDIIQTVSELGLIGGQQSPFSLLPPIPPGLTIARILEAPIVGRILEPLLGMIGTGTGVEAQRLIMDLATPLLIDFAEKLGVVCLAALAGTEVGRRIEPRFAPWSEGLRIKLGGRPGPFSAPAAARRAVLPGILSLILL</sequence>
<comment type="caution">
    <text evidence="2">The sequence shown here is derived from an EMBL/GenBank/DDBJ whole genome shotgun (WGS) entry which is preliminary data.</text>
</comment>
<organism evidence="2 3">
    <name type="scientific">miscellaneous Crenarchaeota group-15 archaeon DG-45</name>
    <dbReference type="NCBI Taxonomy" id="1685127"/>
    <lineage>
        <taxon>Archaea</taxon>
        <taxon>Candidatus Bathyarchaeota</taxon>
        <taxon>MCG-15</taxon>
    </lineage>
</organism>
<dbReference type="AlphaFoldDB" id="A0A0M0BPU4"/>
<proteinExistence type="predicted"/>
<gene>
    <name evidence="2" type="ORF">AC482_04240</name>
</gene>
<evidence type="ECO:0000313" key="3">
    <source>
        <dbReference type="Proteomes" id="UP000037210"/>
    </source>
</evidence>
<evidence type="ECO:0000256" key="1">
    <source>
        <dbReference type="SAM" id="Phobius"/>
    </source>
</evidence>
<evidence type="ECO:0000313" key="2">
    <source>
        <dbReference type="EMBL" id="KON30306.1"/>
    </source>
</evidence>
<reference evidence="2 3" key="1">
    <citation type="submission" date="2015-06" db="EMBL/GenBank/DDBJ databases">
        <title>New insights into the roles of widespread benthic archaea in carbon and nitrogen cycling.</title>
        <authorList>
            <person name="Lazar C.S."/>
            <person name="Baker B.J."/>
            <person name="Seitz K.W."/>
            <person name="Hyde A.S."/>
            <person name="Dick G.J."/>
            <person name="Hinrichs K.-U."/>
            <person name="Teske A.P."/>
        </authorList>
    </citation>
    <scope>NUCLEOTIDE SEQUENCE [LARGE SCALE GENOMIC DNA]</scope>
    <source>
        <strain evidence="2">DG-45</strain>
    </source>
</reference>
<keyword evidence="1" id="KW-0812">Transmembrane</keyword>
<accession>A0A0M0BPU4</accession>
<feature type="transmembrane region" description="Helical" evidence="1">
    <location>
        <begin position="32"/>
        <end position="51"/>
    </location>
</feature>